<dbReference type="EMBL" id="CM024811">
    <property type="protein sequence ID" value="KAG8005356.1"/>
    <property type="molecule type" value="Genomic_DNA"/>
</dbReference>
<evidence type="ECO:0000313" key="2">
    <source>
        <dbReference type="Proteomes" id="UP000805704"/>
    </source>
</evidence>
<accession>A0ACB7EU30</accession>
<dbReference type="Proteomes" id="UP000805704">
    <property type="component" value="Chromosome 23"/>
</dbReference>
<proteinExistence type="predicted"/>
<comment type="caution">
    <text evidence="1">The sequence shown here is derived from an EMBL/GenBank/DDBJ whole genome shotgun (WGS) entry which is preliminary data.</text>
</comment>
<name>A0ACB7EU30_NIBAL</name>
<sequence>MEFNRVLGRNLKEEFVGVLDGLCPSLMEIFKRKTGRIGKQLADLVQQTTSTEPTTIRCLVLRGLPVILGDDASMFFKSSSTFTWPRPVFGTTSLDDVLSSHLLKGMQNDSLNSSSQR</sequence>
<protein>
    <submittedName>
        <fullName evidence="1">Uncharacterized protein</fullName>
    </submittedName>
</protein>
<keyword evidence="2" id="KW-1185">Reference proteome</keyword>
<reference evidence="1" key="1">
    <citation type="submission" date="2020-04" db="EMBL/GenBank/DDBJ databases">
        <title>A chromosome-scale assembly and high-density genetic map of the yellow drum (Nibea albiflora) genome.</title>
        <authorList>
            <person name="Xu D."/>
            <person name="Zhang W."/>
            <person name="Chen R."/>
            <person name="Tan P."/>
            <person name="Wang L."/>
            <person name="Song H."/>
            <person name="Tian L."/>
            <person name="Zhu Q."/>
            <person name="Wang B."/>
        </authorList>
    </citation>
    <scope>NUCLEOTIDE SEQUENCE</scope>
    <source>
        <strain evidence="1">ZJHYS-2018</strain>
    </source>
</reference>
<gene>
    <name evidence="1" type="ORF">GBF38_011374</name>
</gene>
<evidence type="ECO:0000313" key="1">
    <source>
        <dbReference type="EMBL" id="KAG8005356.1"/>
    </source>
</evidence>
<organism evidence="1 2">
    <name type="scientific">Nibea albiflora</name>
    <name type="common">Yellow drum</name>
    <name type="synonym">Corvina albiflora</name>
    <dbReference type="NCBI Taxonomy" id="240163"/>
    <lineage>
        <taxon>Eukaryota</taxon>
        <taxon>Metazoa</taxon>
        <taxon>Chordata</taxon>
        <taxon>Craniata</taxon>
        <taxon>Vertebrata</taxon>
        <taxon>Euteleostomi</taxon>
        <taxon>Actinopterygii</taxon>
        <taxon>Neopterygii</taxon>
        <taxon>Teleostei</taxon>
        <taxon>Neoteleostei</taxon>
        <taxon>Acanthomorphata</taxon>
        <taxon>Eupercaria</taxon>
        <taxon>Sciaenidae</taxon>
        <taxon>Nibea</taxon>
    </lineage>
</organism>